<protein>
    <submittedName>
        <fullName evidence="2">Uncharacterized protein</fullName>
    </submittedName>
</protein>
<comment type="caution">
    <text evidence="2">The sequence shown here is derived from an EMBL/GenBank/DDBJ whole genome shotgun (WGS) entry which is preliminary data.</text>
</comment>
<dbReference type="AlphaFoldDB" id="A0A9W4GNA2"/>
<evidence type="ECO:0000313" key="2">
    <source>
        <dbReference type="EMBL" id="CAG6391123.1"/>
    </source>
</evidence>
<organism evidence="2 3">
    <name type="scientific">Actinacidiphila cocklensis</name>
    <dbReference type="NCBI Taxonomy" id="887465"/>
    <lineage>
        <taxon>Bacteria</taxon>
        <taxon>Bacillati</taxon>
        <taxon>Actinomycetota</taxon>
        <taxon>Actinomycetes</taxon>
        <taxon>Kitasatosporales</taxon>
        <taxon>Streptomycetaceae</taxon>
        <taxon>Actinacidiphila</taxon>
    </lineage>
</organism>
<evidence type="ECO:0000313" key="3">
    <source>
        <dbReference type="Proteomes" id="UP001152519"/>
    </source>
</evidence>
<name>A0A9W4GNA2_9ACTN</name>
<keyword evidence="3" id="KW-1185">Reference proteome</keyword>
<feature type="compositionally biased region" description="Basic residues" evidence="1">
    <location>
        <begin position="184"/>
        <end position="201"/>
    </location>
</feature>
<dbReference type="EMBL" id="CAJSLV010000002">
    <property type="protein sequence ID" value="CAG6391123.1"/>
    <property type="molecule type" value="Genomic_DNA"/>
</dbReference>
<proteinExistence type="predicted"/>
<reference evidence="2" key="1">
    <citation type="submission" date="2021-05" db="EMBL/GenBank/DDBJ databases">
        <authorList>
            <person name="Arsene-Ploetze F."/>
        </authorList>
    </citation>
    <scope>NUCLEOTIDE SEQUENCE</scope>
    <source>
        <strain evidence="2">DSM 42138</strain>
    </source>
</reference>
<accession>A0A9W4GNA2</accession>
<gene>
    <name evidence="2" type="ORF">SCOCK_100189</name>
</gene>
<evidence type="ECO:0000256" key="1">
    <source>
        <dbReference type="SAM" id="MobiDB-lite"/>
    </source>
</evidence>
<feature type="region of interest" description="Disordered" evidence="1">
    <location>
        <begin position="148"/>
        <end position="169"/>
    </location>
</feature>
<sequence>MVQFTPVVLEVQPTEVLQRGERKGVLNPLHQIAVLAVDLQYRLRSLHDDVSEKASRLRGTPDECAFLVRRIEARGDIREAIDRQVNFRTSASQDPPHFNRFQVKREAVNRRGAVQTRHTVKHVGKSIRAVAHEVLPLRRAVLDNAGRPAASAQFPTERETIGHSAPPGDRLRIRYSAGADGTPRIRHRQRRRPPRTARRQHRPDLISEFGHDRPISRLPRCCTAGGQVLVASPFEVVGRPVPYRIGVFALDDARCLQLPPEYR</sequence>
<dbReference type="Proteomes" id="UP001152519">
    <property type="component" value="Unassembled WGS sequence"/>
</dbReference>
<feature type="region of interest" description="Disordered" evidence="1">
    <location>
        <begin position="182"/>
        <end position="203"/>
    </location>
</feature>